<accession>A0A8S1J2R6</accession>
<dbReference type="AlphaFoldDB" id="A0A8S1J2R6"/>
<dbReference type="InterPro" id="IPR037124">
    <property type="entry name" value="Chaperonin_GroES_sf"/>
</dbReference>
<dbReference type="EMBL" id="CAJHUC010000723">
    <property type="protein sequence ID" value="CAD7697874.1"/>
    <property type="molecule type" value="Genomic_DNA"/>
</dbReference>
<dbReference type="PANTHER" id="PTHR10772">
    <property type="entry name" value="10 KDA HEAT SHOCK PROTEIN"/>
    <property type="match status" value="1"/>
</dbReference>
<dbReference type="InterPro" id="IPR020818">
    <property type="entry name" value="Chaperonin_GroES"/>
</dbReference>
<dbReference type="GO" id="GO:0044183">
    <property type="term" value="F:protein folding chaperone"/>
    <property type="evidence" value="ECO:0007669"/>
    <property type="project" value="InterPro"/>
</dbReference>
<evidence type="ECO:0000313" key="7">
    <source>
        <dbReference type="EMBL" id="CAD7697874.1"/>
    </source>
</evidence>
<evidence type="ECO:0000256" key="3">
    <source>
        <dbReference type="ARBA" id="ARBA00031971"/>
    </source>
</evidence>
<dbReference type="Gene3D" id="2.30.33.40">
    <property type="entry name" value="GroES chaperonin"/>
    <property type="match status" value="2"/>
</dbReference>
<name>A0A8S1J2R6_9CHLO</name>
<comment type="similarity">
    <text evidence="1 6">Belongs to the GroES chaperonin family.</text>
</comment>
<dbReference type="GO" id="GO:0005739">
    <property type="term" value="C:mitochondrion"/>
    <property type="evidence" value="ECO:0007669"/>
    <property type="project" value="TreeGrafter"/>
</dbReference>
<dbReference type="FunFam" id="2.30.33.40:FF:000001">
    <property type="entry name" value="10 kDa chaperonin"/>
    <property type="match status" value="1"/>
</dbReference>
<dbReference type="SUPFAM" id="SSF50129">
    <property type="entry name" value="GroES-like"/>
    <property type="match status" value="2"/>
</dbReference>
<proteinExistence type="inferred from homology"/>
<comment type="caution">
    <text evidence="7">The sequence shown here is derived from an EMBL/GenBank/DDBJ whole genome shotgun (WGS) entry which is preliminary data.</text>
</comment>
<evidence type="ECO:0000256" key="6">
    <source>
        <dbReference type="RuleBase" id="RU003479"/>
    </source>
</evidence>
<keyword evidence="2 6" id="KW-0143">Chaperone</keyword>
<dbReference type="OrthoDB" id="184876at2759"/>
<protein>
    <recommendedName>
        <fullName evidence="4">20 kDa chaperonin, chloroplastic</fullName>
    </recommendedName>
    <alternativeName>
        <fullName evidence="3">Chaperonin 10</fullName>
    </alternativeName>
    <alternativeName>
        <fullName evidence="5">Protein Cpn21</fullName>
    </alternativeName>
</protein>
<evidence type="ECO:0000256" key="2">
    <source>
        <dbReference type="ARBA" id="ARBA00023186"/>
    </source>
</evidence>
<reference evidence="7" key="1">
    <citation type="submission" date="2020-12" db="EMBL/GenBank/DDBJ databases">
        <authorList>
            <person name="Iha C."/>
        </authorList>
    </citation>
    <scope>NUCLEOTIDE SEQUENCE</scope>
</reference>
<evidence type="ECO:0000256" key="4">
    <source>
        <dbReference type="ARBA" id="ARBA00073031"/>
    </source>
</evidence>
<dbReference type="GO" id="GO:0051082">
    <property type="term" value="F:unfolded protein binding"/>
    <property type="evidence" value="ECO:0007669"/>
    <property type="project" value="TreeGrafter"/>
</dbReference>
<evidence type="ECO:0000256" key="5">
    <source>
        <dbReference type="ARBA" id="ARBA00079398"/>
    </source>
</evidence>
<keyword evidence="8" id="KW-1185">Reference proteome</keyword>
<dbReference type="GO" id="GO:0005524">
    <property type="term" value="F:ATP binding"/>
    <property type="evidence" value="ECO:0007669"/>
    <property type="project" value="InterPro"/>
</dbReference>
<dbReference type="HAMAP" id="MF_00580">
    <property type="entry name" value="CH10"/>
    <property type="match status" value="1"/>
</dbReference>
<gene>
    <name evidence="7" type="ORF">OSTQU699_LOCUS3235</name>
</gene>
<dbReference type="InterPro" id="IPR011032">
    <property type="entry name" value="GroES-like_sf"/>
</dbReference>
<dbReference type="PANTHER" id="PTHR10772:SF63">
    <property type="entry name" value="20 KDA CHAPERONIN, CHLOROPLASTIC"/>
    <property type="match status" value="1"/>
</dbReference>
<dbReference type="GO" id="GO:0046872">
    <property type="term" value="F:metal ion binding"/>
    <property type="evidence" value="ECO:0007669"/>
    <property type="project" value="TreeGrafter"/>
</dbReference>
<organism evidence="7 8">
    <name type="scientific">Ostreobium quekettii</name>
    <dbReference type="NCBI Taxonomy" id="121088"/>
    <lineage>
        <taxon>Eukaryota</taxon>
        <taxon>Viridiplantae</taxon>
        <taxon>Chlorophyta</taxon>
        <taxon>core chlorophytes</taxon>
        <taxon>Ulvophyceae</taxon>
        <taxon>TCBD clade</taxon>
        <taxon>Bryopsidales</taxon>
        <taxon>Ostreobineae</taxon>
        <taxon>Ostreobiaceae</taxon>
        <taxon>Ostreobium</taxon>
    </lineage>
</organism>
<evidence type="ECO:0000313" key="8">
    <source>
        <dbReference type="Proteomes" id="UP000708148"/>
    </source>
</evidence>
<sequence length="189" mass="20135">MAQFKKVTPKGERLFVKVDSADATTIGGIVLPASAQKAPTQGEVVAAFKDSLVKVGDRVVYSKYAGTEIAMEQAEHVLLKEEDVVGIMKSTEVKALAPVADRILVEVSDVEESTSGGVLLTSATQERPTFGTVIAVGPGKKDEDGNLIKTNVNVGSTILYSKFSGVEFEGEDETKYIVIREADILAELS</sequence>
<dbReference type="Proteomes" id="UP000708148">
    <property type="component" value="Unassembled WGS sequence"/>
</dbReference>
<evidence type="ECO:0000256" key="1">
    <source>
        <dbReference type="ARBA" id="ARBA00006975"/>
    </source>
</evidence>
<dbReference type="PRINTS" id="PR00297">
    <property type="entry name" value="CHAPERONIN10"/>
</dbReference>
<dbReference type="SMART" id="SM00883">
    <property type="entry name" value="Cpn10"/>
    <property type="match status" value="2"/>
</dbReference>
<dbReference type="CDD" id="cd00320">
    <property type="entry name" value="cpn10"/>
    <property type="match status" value="2"/>
</dbReference>
<dbReference type="Pfam" id="PF00166">
    <property type="entry name" value="Cpn10"/>
    <property type="match status" value="2"/>
</dbReference>
<dbReference type="GO" id="GO:0051087">
    <property type="term" value="F:protein-folding chaperone binding"/>
    <property type="evidence" value="ECO:0007669"/>
    <property type="project" value="TreeGrafter"/>
</dbReference>
<dbReference type="GO" id="GO:0009507">
    <property type="term" value="C:chloroplast"/>
    <property type="evidence" value="ECO:0007669"/>
    <property type="project" value="TreeGrafter"/>
</dbReference>